<keyword evidence="2 6" id="KW-0732">Signal</keyword>
<keyword evidence="3 5" id="KW-0472">Membrane</keyword>
<reference evidence="8" key="2">
    <citation type="submission" date="2025-08" db="UniProtKB">
        <authorList>
            <consortium name="Ensembl"/>
        </authorList>
    </citation>
    <scope>IDENTIFICATION</scope>
</reference>
<dbReference type="Proteomes" id="UP000007648">
    <property type="component" value="Unassembled WGS sequence"/>
</dbReference>
<feature type="domain" description="Ig-like" evidence="7">
    <location>
        <begin position="136"/>
        <end position="214"/>
    </location>
</feature>
<evidence type="ECO:0000256" key="2">
    <source>
        <dbReference type="ARBA" id="ARBA00022729"/>
    </source>
</evidence>
<dbReference type="SUPFAM" id="SSF48726">
    <property type="entry name" value="Immunoglobulin"/>
    <property type="match status" value="2"/>
</dbReference>
<dbReference type="InterPro" id="IPR013783">
    <property type="entry name" value="Ig-like_fold"/>
</dbReference>
<dbReference type="Pfam" id="PF11465">
    <property type="entry name" value="Receptor_2B4"/>
    <property type="match status" value="1"/>
</dbReference>
<dbReference type="PANTHER" id="PTHR12080:SF56">
    <property type="entry name" value="NATURAL KILLER CELL RECEPTOR 2B4"/>
    <property type="match status" value="1"/>
</dbReference>
<feature type="signal peptide" evidence="6">
    <location>
        <begin position="1"/>
        <end position="22"/>
    </location>
</feature>
<keyword evidence="4" id="KW-0325">Glycoprotein</keyword>
<feature type="chain" id="PRO_5029639319" evidence="6">
    <location>
        <begin position="23"/>
        <end position="342"/>
    </location>
</feature>
<dbReference type="GeneID" id="105750352"/>
<dbReference type="OrthoDB" id="8955135at2759"/>
<dbReference type="Gene3D" id="2.60.40.10">
    <property type="entry name" value="Immunoglobulins"/>
    <property type="match status" value="2"/>
</dbReference>
<evidence type="ECO:0000256" key="6">
    <source>
        <dbReference type="SAM" id="SignalP"/>
    </source>
</evidence>
<proteinExistence type="predicted"/>
<dbReference type="RefSeq" id="XP_012403443.1">
    <property type="nucleotide sequence ID" value="XM_012547989.3"/>
</dbReference>
<dbReference type="GO" id="GO:0009897">
    <property type="term" value="C:external side of plasma membrane"/>
    <property type="evidence" value="ECO:0007669"/>
    <property type="project" value="TreeGrafter"/>
</dbReference>
<comment type="subcellular location">
    <subcellularLocation>
        <location evidence="1">Membrane</location>
    </subcellularLocation>
</comment>
<dbReference type="GeneTree" id="ENSGT01030000234540"/>
<reference evidence="8 9" key="1">
    <citation type="journal article" date="2011" name="Proc. Natl. Acad. Sci. U.S.A.">
        <title>Genetic diversity and population structure of the endangered marsupial Sarcophilus harrisii (Tasmanian devil).</title>
        <authorList>
            <person name="Miller W."/>
            <person name="Hayes V.M."/>
            <person name="Ratan A."/>
            <person name="Petersen D.C."/>
            <person name="Wittekindt N.E."/>
            <person name="Miller J."/>
            <person name="Walenz B."/>
            <person name="Knight J."/>
            <person name="Qi J."/>
            <person name="Zhao F."/>
            <person name="Wang Q."/>
            <person name="Bedoya-Reina O.C."/>
            <person name="Katiyar N."/>
            <person name="Tomsho L.P."/>
            <person name="Kasson L.M."/>
            <person name="Hardie R.A."/>
            <person name="Woodbridge P."/>
            <person name="Tindall E.A."/>
            <person name="Bertelsen M.F."/>
            <person name="Dixon D."/>
            <person name="Pyecroft S."/>
            <person name="Helgen K.M."/>
            <person name="Lesk A.M."/>
            <person name="Pringle T.H."/>
            <person name="Patterson N."/>
            <person name="Zhang Y."/>
            <person name="Kreiss A."/>
            <person name="Woods G.M."/>
            <person name="Jones M.E."/>
            <person name="Schuster S.C."/>
        </authorList>
    </citation>
    <scope>NUCLEOTIDE SEQUENCE [LARGE SCALE GENOMIC DNA]</scope>
</reference>
<dbReference type="InterPro" id="IPR024303">
    <property type="entry name" value="NK_rcpt_2B4_Ig_dom"/>
</dbReference>
<dbReference type="InterPro" id="IPR036179">
    <property type="entry name" value="Ig-like_dom_sf"/>
</dbReference>
<evidence type="ECO:0000256" key="3">
    <source>
        <dbReference type="ARBA" id="ARBA00023136"/>
    </source>
</evidence>
<name>A0A7N4V2S3_SARHA</name>
<accession>A0A7N4V2S3</accession>
<dbReference type="PANTHER" id="PTHR12080">
    <property type="entry name" value="SIGNALING LYMPHOCYTIC ACTIVATION MOLECULE"/>
    <property type="match status" value="1"/>
</dbReference>
<evidence type="ECO:0000259" key="7">
    <source>
        <dbReference type="PROSITE" id="PS50835"/>
    </source>
</evidence>
<reference evidence="8" key="3">
    <citation type="submission" date="2025-09" db="UniProtKB">
        <authorList>
            <consortium name="Ensembl"/>
        </authorList>
    </citation>
    <scope>IDENTIFICATION</scope>
</reference>
<evidence type="ECO:0000313" key="9">
    <source>
        <dbReference type="Proteomes" id="UP000007648"/>
    </source>
</evidence>
<dbReference type="InterPro" id="IPR015631">
    <property type="entry name" value="CD2/SLAM_rcpt"/>
</dbReference>
<dbReference type="InterPro" id="IPR007110">
    <property type="entry name" value="Ig-like_dom"/>
</dbReference>
<dbReference type="GO" id="GO:0002323">
    <property type="term" value="P:natural killer cell activation involved in immune response"/>
    <property type="evidence" value="ECO:0007669"/>
    <property type="project" value="TreeGrafter"/>
</dbReference>
<organism evidence="8 9">
    <name type="scientific">Sarcophilus harrisii</name>
    <name type="common">Tasmanian devil</name>
    <name type="synonym">Sarcophilus laniarius</name>
    <dbReference type="NCBI Taxonomy" id="9305"/>
    <lineage>
        <taxon>Eukaryota</taxon>
        <taxon>Metazoa</taxon>
        <taxon>Chordata</taxon>
        <taxon>Craniata</taxon>
        <taxon>Vertebrata</taxon>
        <taxon>Euteleostomi</taxon>
        <taxon>Mammalia</taxon>
        <taxon>Metatheria</taxon>
        <taxon>Dasyuromorphia</taxon>
        <taxon>Dasyuridae</taxon>
        <taxon>Sarcophilus</taxon>
    </lineage>
</organism>
<evidence type="ECO:0000256" key="5">
    <source>
        <dbReference type="SAM" id="Phobius"/>
    </source>
</evidence>
<dbReference type="CTD" id="51744"/>
<evidence type="ECO:0000256" key="4">
    <source>
        <dbReference type="ARBA" id="ARBA00023180"/>
    </source>
</evidence>
<keyword evidence="5" id="KW-0812">Transmembrane</keyword>
<dbReference type="CDD" id="cd00096">
    <property type="entry name" value="Ig"/>
    <property type="match status" value="1"/>
</dbReference>
<keyword evidence="9" id="KW-1185">Reference proteome</keyword>
<keyword evidence="5" id="KW-1133">Transmembrane helix</keyword>
<dbReference type="Pfam" id="PF13895">
    <property type="entry name" value="Ig_2"/>
    <property type="match status" value="1"/>
</dbReference>
<evidence type="ECO:0000256" key="1">
    <source>
        <dbReference type="ARBA" id="ARBA00004370"/>
    </source>
</evidence>
<dbReference type="OMA" id="VSNPVAW"/>
<evidence type="ECO:0000313" key="8">
    <source>
        <dbReference type="Ensembl" id="ENSSHAP00000035022.1"/>
    </source>
</evidence>
<dbReference type="GO" id="GO:0042288">
    <property type="term" value="F:MHC class I protein binding"/>
    <property type="evidence" value="ECO:0007669"/>
    <property type="project" value="TreeGrafter"/>
</dbReference>
<dbReference type="InParanoid" id="A0A7N4V2S3"/>
<feature type="transmembrane region" description="Helical" evidence="5">
    <location>
        <begin position="231"/>
        <end position="253"/>
    </location>
</feature>
<dbReference type="FunCoup" id="A0A7N4V2S3">
    <property type="interactions" value="471"/>
</dbReference>
<dbReference type="Ensembl" id="ENSSHAT00000040624.1">
    <property type="protein sequence ID" value="ENSSHAP00000035022.1"/>
    <property type="gene ID" value="ENSSHAG00000003198.2"/>
</dbReference>
<dbReference type="PROSITE" id="PS50835">
    <property type="entry name" value="IG_LIKE"/>
    <property type="match status" value="1"/>
</dbReference>
<dbReference type="AlphaFoldDB" id="A0A7N4V2S3"/>
<sequence length="342" mass="39002">MLWKAFTPLLFLVLLQNQGTPGSDMSINVIMGDRIQLQPNWSQQYSNSSKFTWFVELSSSKQTFTILSWKTAAKVKYEADQFKNRVHVRPDNLTLFINSAQKNDSGCYYMQITSQSGQTFKSTSFQVSVFDPVQAPQIQVTGKSWNNTLCHVNLSCFVPGNSNLVYTWHRGREQIKTSGKHIHVQLYIQANTENFYSCNASNPVSSASHAINLTQACASPDYRTIPVLFQVLRFFVIPLVILILSTLVCLYVIRKRKRNSAADTNSTIYAKVGHDKPRRNQVQNNCGTQQGNTIYSLMQFPEQQHFPNQVNSNSSQPVTIYQEVQKFNRLSSKEVEIFQFHS</sequence>
<gene>
    <name evidence="8" type="primary">CD244</name>
</gene>
<dbReference type="KEGG" id="shr:105750352"/>
<protein>
    <submittedName>
        <fullName evidence="8">CD244 molecule</fullName>
    </submittedName>
</protein>